<dbReference type="Proteomes" id="UP000001075">
    <property type="component" value="Unassembled WGS sequence"/>
</dbReference>
<protein>
    <submittedName>
        <fullName evidence="2">Uncharacterized protein</fullName>
    </submittedName>
</protein>
<reference evidence="3" key="1">
    <citation type="journal article" date="2011" name="Nat. Biotechnol.">
        <title>The genomic sequence of the Chinese hamster ovary (CHO)-K1 cell line.</title>
        <authorList>
            <person name="Xu X."/>
            <person name="Nagarajan H."/>
            <person name="Lewis N.E."/>
            <person name="Pan S."/>
            <person name="Cai Z."/>
            <person name="Liu X."/>
            <person name="Chen W."/>
            <person name="Xie M."/>
            <person name="Wang W."/>
            <person name="Hammond S."/>
            <person name="Andersen M.R."/>
            <person name="Neff N."/>
            <person name="Passarelli B."/>
            <person name="Koh W."/>
            <person name="Fan H.C."/>
            <person name="Wang J."/>
            <person name="Gui Y."/>
            <person name="Lee K.H."/>
            <person name="Betenbaugh M.J."/>
            <person name="Quake S.R."/>
            <person name="Famili I."/>
            <person name="Palsson B.O."/>
            <person name="Wang J."/>
        </authorList>
    </citation>
    <scope>NUCLEOTIDE SEQUENCE [LARGE SCALE GENOMIC DNA]</scope>
    <source>
        <strain evidence="3">CHO K1 cell line</strain>
    </source>
</reference>
<dbReference type="EMBL" id="JH008290">
    <property type="protein sequence ID" value="EGV91566.1"/>
    <property type="molecule type" value="Genomic_DNA"/>
</dbReference>
<evidence type="ECO:0000256" key="1">
    <source>
        <dbReference type="SAM" id="SignalP"/>
    </source>
</evidence>
<name>G3IP05_CRIGR</name>
<sequence>MINTSRASLLVLKLCHILSYIIQNQPRHDLISQSSSKKLTSVRVKKCPFRENLQGTISWWSMKFLKTPGLIKCSI</sequence>
<accession>G3IP05</accession>
<feature type="signal peptide" evidence="1">
    <location>
        <begin position="1"/>
        <end position="19"/>
    </location>
</feature>
<gene>
    <name evidence="2" type="ORF">I79_025704</name>
</gene>
<evidence type="ECO:0000313" key="2">
    <source>
        <dbReference type="EMBL" id="EGV91566.1"/>
    </source>
</evidence>
<dbReference type="AlphaFoldDB" id="G3IP05"/>
<keyword evidence="1" id="KW-0732">Signal</keyword>
<organism evidence="2 3">
    <name type="scientific">Cricetulus griseus</name>
    <name type="common">Chinese hamster</name>
    <name type="synonym">Cricetulus barabensis griseus</name>
    <dbReference type="NCBI Taxonomy" id="10029"/>
    <lineage>
        <taxon>Eukaryota</taxon>
        <taxon>Metazoa</taxon>
        <taxon>Chordata</taxon>
        <taxon>Craniata</taxon>
        <taxon>Vertebrata</taxon>
        <taxon>Euteleostomi</taxon>
        <taxon>Mammalia</taxon>
        <taxon>Eutheria</taxon>
        <taxon>Euarchontoglires</taxon>
        <taxon>Glires</taxon>
        <taxon>Rodentia</taxon>
        <taxon>Myomorpha</taxon>
        <taxon>Muroidea</taxon>
        <taxon>Cricetidae</taxon>
        <taxon>Cricetinae</taxon>
        <taxon>Cricetulus</taxon>
    </lineage>
</organism>
<proteinExistence type="predicted"/>
<dbReference type="InParanoid" id="G3IP05"/>
<feature type="chain" id="PRO_5003445778" evidence="1">
    <location>
        <begin position="20"/>
        <end position="75"/>
    </location>
</feature>
<evidence type="ECO:0000313" key="3">
    <source>
        <dbReference type="Proteomes" id="UP000001075"/>
    </source>
</evidence>